<gene>
    <name evidence="1" type="ORF">M407DRAFT_31257</name>
</gene>
<protein>
    <submittedName>
        <fullName evidence="1">Uncharacterized protein</fullName>
    </submittedName>
</protein>
<sequence length="54" mass="5985">MTSKEEQADGLSDCRFLYDDCEGFGSNESDVIAYGDSVQLWIAPKEGKNRQPPS</sequence>
<reference evidence="2" key="2">
    <citation type="submission" date="2015-01" db="EMBL/GenBank/DDBJ databases">
        <title>Evolutionary Origins and Diversification of the Mycorrhizal Mutualists.</title>
        <authorList>
            <consortium name="DOE Joint Genome Institute"/>
            <consortium name="Mycorrhizal Genomics Consortium"/>
            <person name="Kohler A."/>
            <person name="Kuo A."/>
            <person name="Nagy L.G."/>
            <person name="Floudas D."/>
            <person name="Copeland A."/>
            <person name="Barry K.W."/>
            <person name="Cichocki N."/>
            <person name="Veneault-Fourrey C."/>
            <person name="LaButti K."/>
            <person name="Lindquist E.A."/>
            <person name="Lipzen A."/>
            <person name="Lundell T."/>
            <person name="Morin E."/>
            <person name="Murat C."/>
            <person name="Riley R."/>
            <person name="Ohm R."/>
            <person name="Sun H."/>
            <person name="Tunlid A."/>
            <person name="Henrissat B."/>
            <person name="Grigoriev I.V."/>
            <person name="Hibbett D.S."/>
            <person name="Martin F."/>
        </authorList>
    </citation>
    <scope>NUCLEOTIDE SEQUENCE [LARGE SCALE GENOMIC DNA]</scope>
    <source>
        <strain evidence="2">MUT 4182</strain>
    </source>
</reference>
<name>A0A0C3LC90_9AGAM</name>
<dbReference type="Proteomes" id="UP000054248">
    <property type="component" value="Unassembled WGS sequence"/>
</dbReference>
<evidence type="ECO:0000313" key="1">
    <source>
        <dbReference type="EMBL" id="KIO19107.1"/>
    </source>
</evidence>
<proteinExistence type="predicted"/>
<accession>A0A0C3LC90</accession>
<reference evidence="1 2" key="1">
    <citation type="submission" date="2014-04" db="EMBL/GenBank/DDBJ databases">
        <authorList>
            <consortium name="DOE Joint Genome Institute"/>
            <person name="Kuo A."/>
            <person name="Girlanda M."/>
            <person name="Perotto S."/>
            <person name="Kohler A."/>
            <person name="Nagy L.G."/>
            <person name="Floudas D."/>
            <person name="Copeland A."/>
            <person name="Barry K.W."/>
            <person name="Cichocki N."/>
            <person name="Veneault-Fourrey C."/>
            <person name="LaButti K."/>
            <person name="Lindquist E.A."/>
            <person name="Lipzen A."/>
            <person name="Lundell T."/>
            <person name="Morin E."/>
            <person name="Murat C."/>
            <person name="Sun H."/>
            <person name="Tunlid A."/>
            <person name="Henrissat B."/>
            <person name="Grigoriev I.V."/>
            <person name="Hibbett D.S."/>
            <person name="Martin F."/>
            <person name="Nordberg H.P."/>
            <person name="Cantor M.N."/>
            <person name="Hua S.X."/>
        </authorList>
    </citation>
    <scope>NUCLEOTIDE SEQUENCE [LARGE SCALE GENOMIC DNA]</scope>
    <source>
        <strain evidence="1 2">MUT 4182</strain>
    </source>
</reference>
<evidence type="ECO:0000313" key="2">
    <source>
        <dbReference type="Proteomes" id="UP000054248"/>
    </source>
</evidence>
<organism evidence="1 2">
    <name type="scientific">Tulasnella calospora MUT 4182</name>
    <dbReference type="NCBI Taxonomy" id="1051891"/>
    <lineage>
        <taxon>Eukaryota</taxon>
        <taxon>Fungi</taxon>
        <taxon>Dikarya</taxon>
        <taxon>Basidiomycota</taxon>
        <taxon>Agaricomycotina</taxon>
        <taxon>Agaricomycetes</taxon>
        <taxon>Cantharellales</taxon>
        <taxon>Tulasnellaceae</taxon>
        <taxon>Tulasnella</taxon>
    </lineage>
</organism>
<dbReference type="HOGENOM" id="CLU_3052096_0_0_1"/>
<keyword evidence="2" id="KW-1185">Reference proteome</keyword>
<dbReference type="OrthoDB" id="46564at2759"/>
<dbReference type="AlphaFoldDB" id="A0A0C3LC90"/>
<dbReference type="EMBL" id="KN823241">
    <property type="protein sequence ID" value="KIO19107.1"/>
    <property type="molecule type" value="Genomic_DNA"/>
</dbReference>